<evidence type="ECO:0000313" key="3">
    <source>
        <dbReference type="Proteomes" id="UP000631114"/>
    </source>
</evidence>
<sequence>MKKALKKFEEHYIWVIRNGKKIHLWKDRWARENSIREQLQPHNTLWRKLKDTLDKHICDTGWTFSNSMQQLITRLGIRIEELQEPLTHQQDKKLWKHTTSGQFTVKSACEAIRDRNVEPPWHKFLRSAKVHPRTSSIGWKILQKGLYMDDVLTSKKVALASWCYFCKKEAESFDHLFFNCSLTKRFWQLVTSWFCDNKEIKKVSDMMGVCKDRCTLVRDL</sequence>
<dbReference type="Pfam" id="PF13966">
    <property type="entry name" value="zf-RVT"/>
    <property type="match status" value="1"/>
</dbReference>
<feature type="domain" description="Reverse transcriptase zinc-binding" evidence="1">
    <location>
        <begin position="103"/>
        <end position="187"/>
    </location>
</feature>
<organism evidence="2 3">
    <name type="scientific">Coptis chinensis</name>
    <dbReference type="NCBI Taxonomy" id="261450"/>
    <lineage>
        <taxon>Eukaryota</taxon>
        <taxon>Viridiplantae</taxon>
        <taxon>Streptophyta</taxon>
        <taxon>Embryophyta</taxon>
        <taxon>Tracheophyta</taxon>
        <taxon>Spermatophyta</taxon>
        <taxon>Magnoliopsida</taxon>
        <taxon>Ranunculales</taxon>
        <taxon>Ranunculaceae</taxon>
        <taxon>Coptidoideae</taxon>
        <taxon>Coptis</taxon>
    </lineage>
</organism>
<name>A0A835LYF2_9MAGN</name>
<evidence type="ECO:0000259" key="1">
    <source>
        <dbReference type="Pfam" id="PF13966"/>
    </source>
</evidence>
<keyword evidence="3" id="KW-1185">Reference proteome</keyword>
<evidence type="ECO:0000313" key="2">
    <source>
        <dbReference type="EMBL" id="KAF9612908.1"/>
    </source>
</evidence>
<dbReference type="InterPro" id="IPR026960">
    <property type="entry name" value="RVT-Znf"/>
</dbReference>
<gene>
    <name evidence="2" type="ORF">IFM89_004324</name>
</gene>
<dbReference type="AlphaFoldDB" id="A0A835LYF2"/>
<reference evidence="2 3" key="1">
    <citation type="submission" date="2020-10" db="EMBL/GenBank/DDBJ databases">
        <title>The Coptis chinensis genome and diversification of protoberbering-type alkaloids.</title>
        <authorList>
            <person name="Wang B."/>
            <person name="Shu S."/>
            <person name="Song C."/>
            <person name="Liu Y."/>
        </authorList>
    </citation>
    <scope>NUCLEOTIDE SEQUENCE [LARGE SCALE GENOMIC DNA]</scope>
    <source>
        <strain evidence="2">HL-2020</strain>
        <tissue evidence="2">Leaf</tissue>
    </source>
</reference>
<dbReference type="EMBL" id="JADFTS010000003">
    <property type="protein sequence ID" value="KAF9612908.1"/>
    <property type="molecule type" value="Genomic_DNA"/>
</dbReference>
<dbReference type="Proteomes" id="UP000631114">
    <property type="component" value="Unassembled WGS sequence"/>
</dbReference>
<protein>
    <recommendedName>
        <fullName evidence="1">Reverse transcriptase zinc-binding domain-containing protein</fullName>
    </recommendedName>
</protein>
<proteinExistence type="predicted"/>
<dbReference type="OrthoDB" id="1277521at2759"/>
<accession>A0A835LYF2</accession>
<comment type="caution">
    <text evidence="2">The sequence shown here is derived from an EMBL/GenBank/DDBJ whole genome shotgun (WGS) entry which is preliminary data.</text>
</comment>